<evidence type="ECO:0000313" key="2">
    <source>
        <dbReference type="EMBL" id="TQB77321.1"/>
    </source>
</evidence>
<evidence type="ECO:0008006" key="4">
    <source>
        <dbReference type="Google" id="ProtNLM"/>
    </source>
</evidence>
<reference evidence="2 3" key="1">
    <citation type="submission" date="2019-06" db="EMBL/GenBank/DDBJ databases">
        <title>Wine fermentation using esterase from Monascus purpureus.</title>
        <authorList>
            <person name="Geng C."/>
            <person name="Zhang Y."/>
        </authorList>
    </citation>
    <scope>NUCLEOTIDE SEQUENCE [LARGE SCALE GENOMIC DNA]</scope>
    <source>
        <strain evidence="2">HQ1</strain>
    </source>
</reference>
<feature type="region of interest" description="Disordered" evidence="1">
    <location>
        <begin position="212"/>
        <end position="258"/>
    </location>
</feature>
<feature type="compositionally biased region" description="Basic residues" evidence="1">
    <location>
        <begin position="109"/>
        <end position="118"/>
    </location>
</feature>
<protein>
    <recommendedName>
        <fullName evidence="4">Myb-like domain-containing protein</fullName>
    </recommendedName>
</protein>
<feature type="compositionally biased region" description="Basic and acidic residues" evidence="1">
    <location>
        <begin position="130"/>
        <end position="139"/>
    </location>
</feature>
<gene>
    <name evidence="2" type="ORF">MPDQ_002958</name>
</gene>
<feature type="region of interest" description="Disordered" evidence="1">
    <location>
        <begin position="16"/>
        <end position="35"/>
    </location>
</feature>
<feature type="compositionally biased region" description="Acidic residues" evidence="1">
    <location>
        <begin position="225"/>
        <end position="234"/>
    </location>
</feature>
<comment type="caution">
    <text evidence="2">The sequence shown here is derived from an EMBL/GenBank/DDBJ whole genome shotgun (WGS) entry which is preliminary data.</text>
</comment>
<feature type="region of interest" description="Disordered" evidence="1">
    <location>
        <begin position="44"/>
        <end position="164"/>
    </location>
</feature>
<dbReference type="EMBL" id="VIFY01000002">
    <property type="protein sequence ID" value="TQB77321.1"/>
    <property type="molecule type" value="Genomic_DNA"/>
</dbReference>
<dbReference type="AlphaFoldDB" id="A0A507R3A0"/>
<keyword evidence="3" id="KW-1185">Reference proteome</keyword>
<name>A0A507R3A0_MONPU</name>
<feature type="compositionally biased region" description="Polar residues" evidence="1">
    <location>
        <begin position="241"/>
        <end position="250"/>
    </location>
</feature>
<proteinExistence type="predicted"/>
<feature type="compositionally biased region" description="Low complexity" evidence="1">
    <location>
        <begin position="82"/>
        <end position="92"/>
    </location>
</feature>
<accession>A0A507R3A0</accession>
<sequence length="318" mass="35599">MLLPSALSCDMRRSSPFATGRLFSPPPPSADDGLFGTCRALQSLLNGSPASSPRHAKPKRLQSPLQVRTGPSARSSRKVAEQRQPTPQQTQTHKQRHDLSTATIATRNSPRRVNKRRRDVYEDSDSDSDLMNKDEDRHNIQTSTSTNKRHRFSTPTPKRRRRVPFDLPLGLSEDDFYSLHTPAPIAYGQKHDGDHHGSNSVVVRAQQSLSPLINPDSVLPSIEEGQGEDNDNSTDDFSIPSPLSASNQDHLQPEWTSEDDETLVALELEKFQLSRQDWGDCAQRTMGKDDLSTARRRWEILSGEGNGNVTLRRIMGFE</sequence>
<dbReference type="Proteomes" id="UP000319663">
    <property type="component" value="Unassembled WGS sequence"/>
</dbReference>
<evidence type="ECO:0000313" key="3">
    <source>
        <dbReference type="Proteomes" id="UP000319663"/>
    </source>
</evidence>
<organism evidence="2 3">
    <name type="scientific">Monascus purpureus</name>
    <name type="common">Red mold</name>
    <name type="synonym">Monascus anka</name>
    <dbReference type="NCBI Taxonomy" id="5098"/>
    <lineage>
        <taxon>Eukaryota</taxon>
        <taxon>Fungi</taxon>
        <taxon>Dikarya</taxon>
        <taxon>Ascomycota</taxon>
        <taxon>Pezizomycotina</taxon>
        <taxon>Eurotiomycetes</taxon>
        <taxon>Eurotiomycetidae</taxon>
        <taxon>Eurotiales</taxon>
        <taxon>Aspergillaceae</taxon>
        <taxon>Monascus</taxon>
    </lineage>
</organism>
<evidence type="ECO:0000256" key="1">
    <source>
        <dbReference type="SAM" id="MobiDB-lite"/>
    </source>
</evidence>
<feature type="compositionally biased region" description="Basic residues" evidence="1">
    <location>
        <begin position="147"/>
        <end position="162"/>
    </location>
</feature>